<keyword evidence="1 5" id="KW-0597">Phosphoprotein</keyword>
<evidence type="ECO:0000256" key="3">
    <source>
        <dbReference type="ARBA" id="ARBA00023125"/>
    </source>
</evidence>
<dbReference type="SUPFAM" id="SSF52172">
    <property type="entry name" value="CheY-like"/>
    <property type="match status" value="1"/>
</dbReference>
<evidence type="ECO:0000313" key="9">
    <source>
        <dbReference type="EMBL" id="WRP16657.1"/>
    </source>
</evidence>
<evidence type="ECO:0000313" key="10">
    <source>
        <dbReference type="Proteomes" id="UP001332192"/>
    </source>
</evidence>
<reference evidence="9 10" key="1">
    <citation type="journal article" date="2024" name="Front. Microbiol.">
        <title>Novel thermophilic genera Geochorda gen. nov. and Carboxydochorda gen. nov. from the deep terrestrial subsurface reveal the ecophysiological diversity in the class Limnochordia.</title>
        <authorList>
            <person name="Karnachuk O.V."/>
            <person name="Lukina A.P."/>
            <person name="Avakyan M.R."/>
            <person name="Kadnikov V.V."/>
            <person name="Begmatov S."/>
            <person name="Beletsky A.V."/>
            <person name="Vlasova K.G."/>
            <person name="Novikov A.A."/>
            <person name="Shcherbakova V.A."/>
            <person name="Mardanov A.V."/>
            <person name="Ravin N.V."/>
        </authorList>
    </citation>
    <scope>NUCLEOTIDE SEQUENCE [LARGE SCALE GENOMIC DNA]</scope>
    <source>
        <strain evidence="9 10">L945</strain>
    </source>
</reference>
<dbReference type="EMBL" id="CP141615">
    <property type="protein sequence ID" value="WRP16657.1"/>
    <property type="molecule type" value="Genomic_DNA"/>
</dbReference>
<evidence type="ECO:0000256" key="6">
    <source>
        <dbReference type="SAM" id="MobiDB-lite"/>
    </source>
</evidence>
<evidence type="ECO:0000256" key="1">
    <source>
        <dbReference type="ARBA" id="ARBA00022553"/>
    </source>
</evidence>
<dbReference type="Pfam" id="PF00196">
    <property type="entry name" value="GerE"/>
    <property type="match status" value="1"/>
</dbReference>
<organism evidence="9 10">
    <name type="scientific">Carboxydichorda subterranea</name>
    <dbReference type="NCBI Taxonomy" id="3109565"/>
    <lineage>
        <taxon>Bacteria</taxon>
        <taxon>Bacillati</taxon>
        <taxon>Bacillota</taxon>
        <taxon>Limnochordia</taxon>
        <taxon>Limnochordales</taxon>
        <taxon>Geochordaceae</taxon>
        <taxon>Carboxydichorda</taxon>
    </lineage>
</organism>
<dbReference type="PANTHER" id="PTHR43214">
    <property type="entry name" value="TWO-COMPONENT RESPONSE REGULATOR"/>
    <property type="match status" value="1"/>
</dbReference>
<dbReference type="InterPro" id="IPR016032">
    <property type="entry name" value="Sig_transdc_resp-reg_C-effctor"/>
</dbReference>
<dbReference type="Proteomes" id="UP001332192">
    <property type="component" value="Chromosome"/>
</dbReference>
<feature type="modified residue" description="4-aspartylphosphate" evidence="5">
    <location>
        <position position="55"/>
    </location>
</feature>
<keyword evidence="2" id="KW-0805">Transcription regulation</keyword>
<dbReference type="Gene3D" id="3.40.50.2300">
    <property type="match status" value="1"/>
</dbReference>
<name>A0ABZ1BWZ1_9FIRM</name>
<dbReference type="CDD" id="cd06170">
    <property type="entry name" value="LuxR_C_like"/>
    <property type="match status" value="1"/>
</dbReference>
<feature type="region of interest" description="Disordered" evidence="6">
    <location>
        <begin position="202"/>
        <end position="222"/>
    </location>
</feature>
<accession>A0ABZ1BWZ1</accession>
<evidence type="ECO:0000256" key="4">
    <source>
        <dbReference type="ARBA" id="ARBA00023163"/>
    </source>
</evidence>
<keyword evidence="10" id="KW-1185">Reference proteome</keyword>
<keyword evidence="3" id="KW-0238">DNA-binding</keyword>
<dbReference type="InterPro" id="IPR058245">
    <property type="entry name" value="NreC/VraR/RcsB-like_REC"/>
</dbReference>
<evidence type="ECO:0000256" key="5">
    <source>
        <dbReference type="PROSITE-ProRule" id="PRU00169"/>
    </source>
</evidence>
<dbReference type="Pfam" id="PF00072">
    <property type="entry name" value="Response_reg"/>
    <property type="match status" value="1"/>
</dbReference>
<feature type="domain" description="Response regulatory" evidence="8">
    <location>
        <begin position="4"/>
        <end position="120"/>
    </location>
</feature>
<dbReference type="SUPFAM" id="SSF46894">
    <property type="entry name" value="C-terminal effector domain of the bipartite response regulators"/>
    <property type="match status" value="1"/>
</dbReference>
<dbReference type="PROSITE" id="PS50043">
    <property type="entry name" value="HTH_LUXR_2"/>
    <property type="match status" value="1"/>
</dbReference>
<evidence type="ECO:0000256" key="2">
    <source>
        <dbReference type="ARBA" id="ARBA00023015"/>
    </source>
</evidence>
<dbReference type="InterPro" id="IPR001789">
    <property type="entry name" value="Sig_transdc_resp-reg_receiver"/>
</dbReference>
<evidence type="ECO:0000259" key="7">
    <source>
        <dbReference type="PROSITE" id="PS50043"/>
    </source>
</evidence>
<keyword evidence="4" id="KW-0804">Transcription</keyword>
<gene>
    <name evidence="9" type="ORF">U7230_11225</name>
</gene>
<dbReference type="CDD" id="cd17535">
    <property type="entry name" value="REC_NarL-like"/>
    <property type="match status" value="1"/>
</dbReference>
<dbReference type="PANTHER" id="PTHR43214:SF24">
    <property type="entry name" value="TRANSCRIPTIONAL REGULATORY PROTEIN NARL-RELATED"/>
    <property type="match status" value="1"/>
</dbReference>
<dbReference type="SMART" id="SM00448">
    <property type="entry name" value="REC"/>
    <property type="match status" value="1"/>
</dbReference>
<feature type="domain" description="HTH luxR-type" evidence="7">
    <location>
        <begin position="145"/>
        <end position="210"/>
    </location>
</feature>
<sequence>MAVRVLVADDHALFREGLRRILASYPDIEVVATAANGREAVEMAGRLRPDVVLMDVRMPEMGGVQATASIRTALPDSQVIVLTVSDQDEDLFGAIRAGARGYLLKNVGEEELVEAIRRVSQGEAMLSPSLAVRLLDEMAGRRESGPEDAQGLTQRESEILALASQGLTNREIADRLHLSIHTVKTHVRHILDKLHVRNRAQAAALASGGAPPPRPDRRNPSG</sequence>
<protein>
    <submittedName>
        <fullName evidence="9">Response regulator transcription factor</fullName>
    </submittedName>
</protein>
<dbReference type="InterPro" id="IPR011006">
    <property type="entry name" value="CheY-like_superfamily"/>
</dbReference>
<evidence type="ECO:0000259" key="8">
    <source>
        <dbReference type="PROSITE" id="PS50110"/>
    </source>
</evidence>
<dbReference type="PROSITE" id="PS00622">
    <property type="entry name" value="HTH_LUXR_1"/>
    <property type="match status" value="1"/>
</dbReference>
<dbReference type="SMART" id="SM00421">
    <property type="entry name" value="HTH_LUXR"/>
    <property type="match status" value="1"/>
</dbReference>
<dbReference type="PRINTS" id="PR00038">
    <property type="entry name" value="HTHLUXR"/>
</dbReference>
<dbReference type="InterPro" id="IPR039420">
    <property type="entry name" value="WalR-like"/>
</dbReference>
<dbReference type="RefSeq" id="WP_324715929.1">
    <property type="nucleotide sequence ID" value="NZ_CP141615.1"/>
</dbReference>
<dbReference type="PROSITE" id="PS50110">
    <property type="entry name" value="RESPONSE_REGULATORY"/>
    <property type="match status" value="1"/>
</dbReference>
<proteinExistence type="predicted"/>
<dbReference type="InterPro" id="IPR000792">
    <property type="entry name" value="Tscrpt_reg_LuxR_C"/>
</dbReference>